<gene>
    <name evidence="4" type="ORF">DZF91_13995</name>
</gene>
<keyword evidence="5" id="KW-1185">Reference proteome</keyword>
<dbReference type="InterPro" id="IPR012748">
    <property type="entry name" value="Rieske-like_NirD"/>
</dbReference>
<feature type="domain" description="Rieske-like [2Fe-2S]" evidence="3">
    <location>
        <begin position="2"/>
        <end position="42"/>
    </location>
</feature>
<keyword evidence="1" id="KW-0560">Oxidoreductase</keyword>
<sequence length="48" mass="4931">MCRIDEPVPERGVAALVAGVQVAPFRTSGGGLHAVDDLDPFAGVPGER</sequence>
<evidence type="ECO:0000256" key="1">
    <source>
        <dbReference type="ARBA" id="ARBA00023002"/>
    </source>
</evidence>
<reference evidence="4 5" key="1">
    <citation type="submission" date="2018-08" db="EMBL/GenBank/DDBJ databases">
        <title>Actinomadura jelena sp. nov., a novel Actinomycete isolated from soil in Chad.</title>
        <authorList>
            <person name="Shi L."/>
        </authorList>
    </citation>
    <scope>NUCLEOTIDE SEQUENCE [LARGE SCALE GENOMIC DNA]</scope>
    <source>
        <strain evidence="4 5">NEAU-G17</strain>
    </source>
</reference>
<protein>
    <recommendedName>
        <fullName evidence="3">Rieske-like [2Fe-2S] domain-containing protein</fullName>
    </recommendedName>
</protein>
<evidence type="ECO:0000259" key="3">
    <source>
        <dbReference type="Pfam" id="PF13806"/>
    </source>
</evidence>
<evidence type="ECO:0000313" key="5">
    <source>
        <dbReference type="Proteomes" id="UP000261811"/>
    </source>
</evidence>
<dbReference type="EMBL" id="QURH01000238">
    <property type="protein sequence ID" value="RFU41022.1"/>
    <property type="molecule type" value="Genomic_DNA"/>
</dbReference>
<proteinExistence type="predicted"/>
<dbReference type="InterPro" id="IPR036922">
    <property type="entry name" value="Rieske_2Fe-2S_sf"/>
</dbReference>
<name>A0A372JLX5_9ACTN</name>
<dbReference type="Gene3D" id="2.102.10.10">
    <property type="entry name" value="Rieske [2Fe-2S] iron-sulphur domain"/>
    <property type="match status" value="1"/>
</dbReference>
<dbReference type="Pfam" id="PF13806">
    <property type="entry name" value="Rieske_2"/>
    <property type="match status" value="1"/>
</dbReference>
<organism evidence="4 5">
    <name type="scientific">Actinomadura logoneensis</name>
    <dbReference type="NCBI Taxonomy" id="2293572"/>
    <lineage>
        <taxon>Bacteria</taxon>
        <taxon>Bacillati</taxon>
        <taxon>Actinomycetota</taxon>
        <taxon>Actinomycetes</taxon>
        <taxon>Streptosporangiales</taxon>
        <taxon>Thermomonosporaceae</taxon>
        <taxon>Actinomadura</taxon>
    </lineage>
</organism>
<dbReference type="Proteomes" id="UP000261811">
    <property type="component" value="Unassembled WGS sequence"/>
</dbReference>
<dbReference type="GO" id="GO:0051537">
    <property type="term" value="F:2 iron, 2 sulfur cluster binding"/>
    <property type="evidence" value="ECO:0007669"/>
    <property type="project" value="InterPro"/>
</dbReference>
<dbReference type="GO" id="GO:0008942">
    <property type="term" value="F:nitrite reductase [NAD(P)H] activity"/>
    <property type="evidence" value="ECO:0007669"/>
    <property type="project" value="InterPro"/>
</dbReference>
<evidence type="ECO:0000256" key="2">
    <source>
        <dbReference type="ARBA" id="ARBA00023063"/>
    </source>
</evidence>
<keyword evidence="2" id="KW-0534">Nitrate assimilation</keyword>
<comment type="caution">
    <text evidence="4">The sequence shown here is derived from an EMBL/GenBank/DDBJ whole genome shotgun (WGS) entry which is preliminary data.</text>
</comment>
<dbReference type="SUPFAM" id="SSF50022">
    <property type="entry name" value="ISP domain"/>
    <property type="match status" value="1"/>
</dbReference>
<accession>A0A372JLX5</accession>
<dbReference type="PROSITE" id="PS51300">
    <property type="entry name" value="NIRD"/>
    <property type="match status" value="1"/>
</dbReference>
<evidence type="ECO:0000313" key="4">
    <source>
        <dbReference type="EMBL" id="RFU41022.1"/>
    </source>
</evidence>
<dbReference type="GO" id="GO:0042128">
    <property type="term" value="P:nitrate assimilation"/>
    <property type="evidence" value="ECO:0007669"/>
    <property type="project" value="UniProtKB-KW"/>
</dbReference>
<dbReference type="AlphaFoldDB" id="A0A372JLX5"/>